<sequence>MKGIEEKREETEQKCTKSELVPWVHVLTLWEYKAWHGNEWHGEGKKKNEKNQC</sequence>
<gene>
    <name evidence="1" type="ORF">Scep_010187</name>
</gene>
<comment type="caution">
    <text evidence="1">The sequence shown here is derived from an EMBL/GenBank/DDBJ whole genome shotgun (WGS) entry which is preliminary data.</text>
</comment>
<proteinExistence type="predicted"/>
<name>A0AAP0JUZ6_9MAGN</name>
<reference evidence="1 2" key="1">
    <citation type="submission" date="2024-01" db="EMBL/GenBank/DDBJ databases">
        <title>Genome assemblies of Stephania.</title>
        <authorList>
            <person name="Yang L."/>
        </authorList>
    </citation>
    <scope>NUCLEOTIDE SEQUENCE [LARGE SCALE GENOMIC DNA]</scope>
    <source>
        <strain evidence="1">JXDWG</strain>
        <tissue evidence="1">Leaf</tissue>
    </source>
</reference>
<keyword evidence="2" id="KW-1185">Reference proteome</keyword>
<dbReference type="Proteomes" id="UP001419268">
    <property type="component" value="Unassembled WGS sequence"/>
</dbReference>
<dbReference type="EMBL" id="JBBNAG010000004">
    <property type="protein sequence ID" value="KAK9140506.1"/>
    <property type="molecule type" value="Genomic_DNA"/>
</dbReference>
<organism evidence="1 2">
    <name type="scientific">Stephania cephalantha</name>
    <dbReference type="NCBI Taxonomy" id="152367"/>
    <lineage>
        <taxon>Eukaryota</taxon>
        <taxon>Viridiplantae</taxon>
        <taxon>Streptophyta</taxon>
        <taxon>Embryophyta</taxon>
        <taxon>Tracheophyta</taxon>
        <taxon>Spermatophyta</taxon>
        <taxon>Magnoliopsida</taxon>
        <taxon>Ranunculales</taxon>
        <taxon>Menispermaceae</taxon>
        <taxon>Menispermoideae</taxon>
        <taxon>Cissampelideae</taxon>
        <taxon>Stephania</taxon>
    </lineage>
</organism>
<accession>A0AAP0JUZ6</accession>
<dbReference type="AlphaFoldDB" id="A0AAP0JUZ6"/>
<evidence type="ECO:0000313" key="2">
    <source>
        <dbReference type="Proteomes" id="UP001419268"/>
    </source>
</evidence>
<protein>
    <submittedName>
        <fullName evidence="1">Uncharacterized protein</fullName>
    </submittedName>
</protein>
<evidence type="ECO:0000313" key="1">
    <source>
        <dbReference type="EMBL" id="KAK9140506.1"/>
    </source>
</evidence>